<protein>
    <submittedName>
        <fullName evidence="4">GNAT family N-acetyltransferase</fullName>
        <ecNumber evidence="4">2.3.1.-</ecNumber>
    </submittedName>
</protein>
<dbReference type="Pfam" id="PF02550">
    <property type="entry name" value="AcetylCoA_hydro"/>
    <property type="match status" value="1"/>
</dbReference>
<dbReference type="PROSITE" id="PS51186">
    <property type="entry name" value="GNAT"/>
    <property type="match status" value="1"/>
</dbReference>
<dbReference type="CDD" id="cd04301">
    <property type="entry name" value="NAT_SF"/>
    <property type="match status" value="1"/>
</dbReference>
<comment type="caution">
    <text evidence="4">The sequence shown here is derived from an EMBL/GenBank/DDBJ whole genome shotgun (WGS) entry which is preliminary data.</text>
</comment>
<feature type="domain" description="N-acetyltransferase" evidence="3">
    <location>
        <begin position="463"/>
        <end position="618"/>
    </location>
</feature>
<dbReference type="Proteomes" id="UP001165427">
    <property type="component" value="Unassembled WGS sequence"/>
</dbReference>
<dbReference type="InterPro" id="IPR037171">
    <property type="entry name" value="NagB/RpiA_transferase-like"/>
</dbReference>
<evidence type="ECO:0000313" key="5">
    <source>
        <dbReference type="Proteomes" id="UP001165427"/>
    </source>
</evidence>
<dbReference type="EMBL" id="JALJRB010000005">
    <property type="protein sequence ID" value="MCJ8500139.1"/>
    <property type="molecule type" value="Genomic_DNA"/>
</dbReference>
<dbReference type="InterPro" id="IPR038460">
    <property type="entry name" value="AcetylCoA_hyd_C_sf"/>
</dbReference>
<proteinExistence type="inferred from homology"/>
<sequence>MKQTSKAEWQKRVVSADAVLTRIEPGMNIFIGTGTAEPRTLVKRLMASKEYNLQDLTLIQLVSFGDAISLEALQSHKYRLRTFFSGWVASEAIAAGHVDLIPARFSTIPRLITSGQMAIDIAFIQITPPTDTGYCSLGVGMDVARQAMEQADLVVGEINADIPFTYGDTFVSMDAFDLLVHSEDPPLYFDRWPLDEIFDRVAANVAAVIEDGSCLAYNIGPIYEALPKHLAGKRDLGIHTPFFTDALMDLVCSGAVSNRRKGIFRGRSLTGFALGSPQLMRWLDHNPLVEFQSVDRVFSPLDIARNPNFVLIIPARRVDLSGRAAMSIGKGAVTTGPGQLADFFNGADLSPGGYTILALPSRNREGEPNVRLSVEDNPNLLNQPESMDIVATEYGIANLRGRTLRERAQALIDIAHPEDRPGLVEAAKEARILFADQIFLADSAHCYPHEVATRHNFKNGLSVRFRAIRPSDEEQMRRLFYRFSDEAIYYRYFAPIKTMTHAKMQEYVNVNYRKVLSIVGVIGDPGQGTIIAEGRYARHENKPYADVAFVVDEEYQGLGIASFLFRLLARHAQQQGLAGLTADVLTTNRAMLKVFERGGFPVQAKLEEGVYALTIPFDKAAATTP</sequence>
<dbReference type="GO" id="GO:0008775">
    <property type="term" value="F:acetate CoA-transferase activity"/>
    <property type="evidence" value="ECO:0007669"/>
    <property type="project" value="InterPro"/>
</dbReference>
<organism evidence="4 5">
    <name type="scientific">Desulfatitalea alkaliphila</name>
    <dbReference type="NCBI Taxonomy" id="2929485"/>
    <lineage>
        <taxon>Bacteria</taxon>
        <taxon>Pseudomonadati</taxon>
        <taxon>Thermodesulfobacteriota</taxon>
        <taxon>Desulfobacteria</taxon>
        <taxon>Desulfobacterales</taxon>
        <taxon>Desulfosarcinaceae</taxon>
        <taxon>Desulfatitalea</taxon>
    </lineage>
</organism>
<dbReference type="PANTHER" id="PTHR21432:SF20">
    <property type="entry name" value="ACETYL-COA HYDROLASE"/>
    <property type="match status" value="1"/>
</dbReference>
<dbReference type="SUPFAM" id="SSF100950">
    <property type="entry name" value="NagB/RpiA/CoA transferase-like"/>
    <property type="match status" value="2"/>
</dbReference>
<keyword evidence="2 4" id="KW-0808">Transferase</keyword>
<dbReference type="AlphaFoldDB" id="A0AA41R179"/>
<gene>
    <name evidence="4" type="ORF">MRX98_06095</name>
</gene>
<keyword evidence="4" id="KW-0012">Acyltransferase</keyword>
<dbReference type="PANTHER" id="PTHR21432">
    <property type="entry name" value="ACETYL-COA HYDROLASE-RELATED"/>
    <property type="match status" value="1"/>
</dbReference>
<comment type="similarity">
    <text evidence="1">Belongs to the acetyl-CoA hydrolase/transferase family.</text>
</comment>
<reference evidence="4" key="1">
    <citation type="submission" date="2022-04" db="EMBL/GenBank/DDBJ databases">
        <title>Desulfatitalea alkaliphila sp. nov., a novel anaerobic sulfate-reducing bacterium isolated from terrestrial mud volcano, Taman Peninsula, Russia.</title>
        <authorList>
            <person name="Khomyakova M.A."/>
            <person name="Merkel A.Y."/>
            <person name="Slobodkin A.I."/>
        </authorList>
    </citation>
    <scope>NUCLEOTIDE SEQUENCE</scope>
    <source>
        <strain evidence="4">M08but</strain>
    </source>
</reference>
<dbReference type="Gene3D" id="3.40.630.30">
    <property type="match status" value="1"/>
</dbReference>
<dbReference type="Gene3D" id="3.40.1080.10">
    <property type="entry name" value="Glutaconate Coenzyme A-transferase"/>
    <property type="match status" value="1"/>
</dbReference>
<evidence type="ECO:0000256" key="2">
    <source>
        <dbReference type="ARBA" id="ARBA00022679"/>
    </source>
</evidence>
<dbReference type="InterPro" id="IPR026888">
    <property type="entry name" value="AcetylCoA_hyd_C"/>
</dbReference>
<dbReference type="RefSeq" id="WP_246903955.1">
    <property type="nucleotide sequence ID" value="NZ_JALJRB010000005.1"/>
</dbReference>
<evidence type="ECO:0000259" key="3">
    <source>
        <dbReference type="PROSITE" id="PS51186"/>
    </source>
</evidence>
<dbReference type="GO" id="GO:0016747">
    <property type="term" value="F:acyltransferase activity, transferring groups other than amino-acyl groups"/>
    <property type="evidence" value="ECO:0007669"/>
    <property type="project" value="InterPro"/>
</dbReference>
<name>A0AA41R179_9BACT</name>
<dbReference type="Gene3D" id="3.40.1080.20">
    <property type="entry name" value="Acetyl-CoA hydrolase/transferase C-terminal domain"/>
    <property type="match status" value="1"/>
</dbReference>
<evidence type="ECO:0000313" key="4">
    <source>
        <dbReference type="EMBL" id="MCJ8500139.1"/>
    </source>
</evidence>
<evidence type="ECO:0000256" key="1">
    <source>
        <dbReference type="ARBA" id="ARBA00009632"/>
    </source>
</evidence>
<dbReference type="SUPFAM" id="SSF55729">
    <property type="entry name" value="Acyl-CoA N-acyltransferases (Nat)"/>
    <property type="match status" value="1"/>
</dbReference>
<accession>A0AA41R179</accession>
<dbReference type="Pfam" id="PF13302">
    <property type="entry name" value="Acetyltransf_3"/>
    <property type="match status" value="1"/>
</dbReference>
<dbReference type="Gene3D" id="3.30.750.70">
    <property type="entry name" value="4-hydroxybutyrate coenzyme like domains"/>
    <property type="match status" value="1"/>
</dbReference>
<dbReference type="InterPro" id="IPR016181">
    <property type="entry name" value="Acyl_CoA_acyltransferase"/>
</dbReference>
<keyword evidence="5" id="KW-1185">Reference proteome</keyword>
<dbReference type="InterPro" id="IPR003702">
    <property type="entry name" value="ActCoA_hydro_N"/>
</dbReference>
<dbReference type="InterPro" id="IPR046433">
    <property type="entry name" value="ActCoA_hydro"/>
</dbReference>
<dbReference type="GO" id="GO:0006083">
    <property type="term" value="P:acetate metabolic process"/>
    <property type="evidence" value="ECO:0007669"/>
    <property type="project" value="InterPro"/>
</dbReference>
<dbReference type="EC" id="2.3.1.-" evidence="4"/>
<dbReference type="InterPro" id="IPR000182">
    <property type="entry name" value="GNAT_dom"/>
</dbReference>
<dbReference type="Pfam" id="PF13336">
    <property type="entry name" value="AcetylCoA_hyd_C"/>
    <property type="match status" value="1"/>
</dbReference>